<dbReference type="EMBL" id="CADCUS010000139">
    <property type="protein sequence ID" value="CAA9391672.1"/>
    <property type="molecule type" value="Genomic_DNA"/>
</dbReference>
<feature type="non-terminal residue" evidence="1">
    <location>
        <position position="1"/>
    </location>
</feature>
<name>A0A6J4NMF3_9PSEU</name>
<reference evidence="1" key="1">
    <citation type="submission" date="2020-02" db="EMBL/GenBank/DDBJ databases">
        <authorList>
            <person name="Meier V. D."/>
        </authorList>
    </citation>
    <scope>NUCLEOTIDE SEQUENCE</scope>
    <source>
        <strain evidence="1">AVDCRST_MAG66</strain>
    </source>
</reference>
<organism evidence="1">
    <name type="scientific">uncultured Pseudonocardia sp</name>
    <dbReference type="NCBI Taxonomy" id="211455"/>
    <lineage>
        <taxon>Bacteria</taxon>
        <taxon>Bacillati</taxon>
        <taxon>Actinomycetota</taxon>
        <taxon>Actinomycetes</taxon>
        <taxon>Pseudonocardiales</taxon>
        <taxon>Pseudonocardiaceae</taxon>
        <taxon>Pseudonocardia</taxon>
        <taxon>environmental samples</taxon>
    </lineage>
</organism>
<sequence>PRAATYLPERWTALPEPGAVRRRLLLDLPEAW</sequence>
<evidence type="ECO:0000313" key="1">
    <source>
        <dbReference type="EMBL" id="CAA9391672.1"/>
    </source>
</evidence>
<gene>
    <name evidence="1" type="ORF">AVDCRST_MAG66-934</name>
</gene>
<protein>
    <submittedName>
        <fullName evidence="1">Uncharacterized protein</fullName>
    </submittedName>
</protein>
<proteinExistence type="predicted"/>
<accession>A0A6J4NMF3</accession>
<dbReference type="AlphaFoldDB" id="A0A6J4NMF3"/>